<dbReference type="PANTHER" id="PTHR31672:SF13">
    <property type="entry name" value="F-BOX PROTEIN CPR30-LIKE"/>
    <property type="match status" value="1"/>
</dbReference>
<dbReference type="InterPro" id="IPR001810">
    <property type="entry name" value="F-box_dom"/>
</dbReference>
<keyword evidence="3" id="KW-1185">Reference proteome</keyword>
<dbReference type="InterPro" id="IPR006527">
    <property type="entry name" value="F-box-assoc_dom_typ1"/>
</dbReference>
<gene>
    <name evidence="2" type="ORF">MERR_LOCUS19315</name>
</gene>
<feature type="domain" description="F-box" evidence="1">
    <location>
        <begin position="1"/>
        <end position="46"/>
    </location>
</feature>
<organism evidence="2 3">
    <name type="scientific">Microthlaspi erraticum</name>
    <dbReference type="NCBI Taxonomy" id="1685480"/>
    <lineage>
        <taxon>Eukaryota</taxon>
        <taxon>Viridiplantae</taxon>
        <taxon>Streptophyta</taxon>
        <taxon>Embryophyta</taxon>
        <taxon>Tracheophyta</taxon>
        <taxon>Spermatophyta</taxon>
        <taxon>Magnoliopsida</taxon>
        <taxon>eudicotyledons</taxon>
        <taxon>Gunneridae</taxon>
        <taxon>Pentapetalae</taxon>
        <taxon>rosids</taxon>
        <taxon>malvids</taxon>
        <taxon>Brassicales</taxon>
        <taxon>Brassicaceae</taxon>
        <taxon>Coluteocarpeae</taxon>
        <taxon>Microthlaspi</taxon>
    </lineage>
</organism>
<name>A0A6D2J3Z0_9BRAS</name>
<dbReference type="InterPro" id="IPR017451">
    <property type="entry name" value="F-box-assoc_interact_dom"/>
</dbReference>
<dbReference type="InterPro" id="IPR036047">
    <property type="entry name" value="F-box-like_dom_sf"/>
</dbReference>
<evidence type="ECO:0000259" key="1">
    <source>
        <dbReference type="PROSITE" id="PS50181"/>
    </source>
</evidence>
<comment type="caution">
    <text evidence="2">The sequence shown here is derived from an EMBL/GenBank/DDBJ whole genome shotgun (WGS) entry which is preliminary data.</text>
</comment>
<dbReference type="SUPFAM" id="SSF81383">
    <property type="entry name" value="F-box domain"/>
    <property type="match status" value="1"/>
</dbReference>
<dbReference type="AlphaFoldDB" id="A0A6D2J3Z0"/>
<dbReference type="InterPro" id="IPR050796">
    <property type="entry name" value="SCF_F-box_component"/>
</dbReference>
<protein>
    <recommendedName>
        <fullName evidence="1">F-box domain-containing protein</fullName>
    </recommendedName>
</protein>
<dbReference type="InterPro" id="IPR011043">
    <property type="entry name" value="Gal_Oxase/kelch_b-propeller"/>
</dbReference>
<reference evidence="2" key="1">
    <citation type="submission" date="2020-01" db="EMBL/GenBank/DDBJ databases">
        <authorList>
            <person name="Mishra B."/>
        </authorList>
    </citation>
    <scope>NUCLEOTIDE SEQUENCE [LARGE SCALE GENOMIC DNA]</scope>
</reference>
<dbReference type="PROSITE" id="PS50181">
    <property type="entry name" value="FBOX"/>
    <property type="match status" value="1"/>
</dbReference>
<evidence type="ECO:0000313" key="2">
    <source>
        <dbReference type="EMBL" id="CAA7032080.1"/>
    </source>
</evidence>
<accession>A0A6D2J3Z0</accession>
<proteinExistence type="predicted"/>
<dbReference type="SMART" id="SM00256">
    <property type="entry name" value="FBOX"/>
    <property type="match status" value="1"/>
</dbReference>
<dbReference type="SUPFAM" id="SSF50965">
    <property type="entry name" value="Galactose oxidase, central domain"/>
    <property type="match status" value="1"/>
</dbReference>
<evidence type="ECO:0000313" key="3">
    <source>
        <dbReference type="Proteomes" id="UP000467841"/>
    </source>
</evidence>
<sequence length="363" mass="42179">MVMPDLPLDLVDEILTRVPTTSLIRFRSACKRWNSLFKESGFSEKQSRRAPKQHRVLMLKDDKLCFTRVNLKSVPPSIEFHEDALLTLKDTNSKQGYIDQVQHCDGLLLCLTTDNRLVVWNPCLGQTRWIQSKNGCTSCYNKYHSYSLGYENKQSCRSYKVLMFGSRINEFEIYELSSNSWRLVNAPKNLHRSGYSGVCLNGNTYWISREYSDLICFDFTRERFIGLLCLPNPPHRRRRRAALSVFREEGVSKLCYTHFHDSGKVEMWVTNKIVDVEADLSWSKFAVVLLGPSVNFSAFTSLLTDEEKKVAVCCNFSPCPRRNNDEENPNLKDPWLQHFTHYGDGNWWPFLFNYVPSLVHIQS</sequence>
<dbReference type="NCBIfam" id="TIGR01640">
    <property type="entry name" value="F_box_assoc_1"/>
    <property type="match status" value="1"/>
</dbReference>
<dbReference type="Proteomes" id="UP000467841">
    <property type="component" value="Unassembled WGS sequence"/>
</dbReference>
<dbReference type="CDD" id="cd22157">
    <property type="entry name" value="F-box_AtFBW1-like"/>
    <property type="match status" value="1"/>
</dbReference>
<dbReference type="Gene3D" id="1.20.1280.50">
    <property type="match status" value="1"/>
</dbReference>
<dbReference type="EMBL" id="CACVBM020001117">
    <property type="protein sequence ID" value="CAA7032080.1"/>
    <property type="molecule type" value="Genomic_DNA"/>
</dbReference>
<dbReference type="Pfam" id="PF07734">
    <property type="entry name" value="FBA_1"/>
    <property type="match status" value="1"/>
</dbReference>
<dbReference type="Pfam" id="PF00646">
    <property type="entry name" value="F-box"/>
    <property type="match status" value="1"/>
</dbReference>
<dbReference type="OrthoDB" id="1108440at2759"/>
<dbReference type="PANTHER" id="PTHR31672">
    <property type="entry name" value="BNACNNG10540D PROTEIN"/>
    <property type="match status" value="1"/>
</dbReference>